<name>A0A973A9R0_9GAMM</name>
<reference evidence="1" key="1">
    <citation type="submission" date="2020-05" db="EMBL/GenBank/DDBJ databases">
        <title>Sulfur intermediates as new biogeochemical hubs in an aquatic model microbial ecosystem.</title>
        <authorList>
            <person name="Vigneron A."/>
        </authorList>
    </citation>
    <scope>NUCLEOTIDE SEQUENCE</scope>
    <source>
        <strain evidence="1">Bin.250</strain>
    </source>
</reference>
<sequence>MQVWVVVDIERGFIPRQIFDTLAGAEKWVDYRDRGRRRYKVIAFMVRSE</sequence>
<accession>A0A973A9R0</accession>
<gene>
    <name evidence="1" type="ORF">HQ497_06495</name>
</gene>
<comment type="caution">
    <text evidence="1">The sequence shown here is derived from an EMBL/GenBank/DDBJ whole genome shotgun (WGS) entry which is preliminary data.</text>
</comment>
<organism evidence="1 2">
    <name type="scientific">SAR86 cluster bacterium</name>
    <dbReference type="NCBI Taxonomy" id="2030880"/>
    <lineage>
        <taxon>Bacteria</taxon>
        <taxon>Pseudomonadati</taxon>
        <taxon>Pseudomonadota</taxon>
        <taxon>Gammaproteobacteria</taxon>
        <taxon>SAR86 cluster</taxon>
    </lineage>
</organism>
<dbReference type="AlphaFoldDB" id="A0A973A9R0"/>
<dbReference type="EMBL" id="JABMOJ010000241">
    <property type="protein sequence ID" value="NQV64996.1"/>
    <property type="molecule type" value="Genomic_DNA"/>
</dbReference>
<evidence type="ECO:0000313" key="1">
    <source>
        <dbReference type="EMBL" id="NQV64996.1"/>
    </source>
</evidence>
<protein>
    <submittedName>
        <fullName evidence="1">Uncharacterized protein</fullName>
    </submittedName>
</protein>
<proteinExistence type="predicted"/>
<dbReference type="Proteomes" id="UP000754644">
    <property type="component" value="Unassembled WGS sequence"/>
</dbReference>
<evidence type="ECO:0000313" key="2">
    <source>
        <dbReference type="Proteomes" id="UP000754644"/>
    </source>
</evidence>